<sequence>MRVTKRTNMKPPVLSPRQLPTMDKSPIQNQNAMRLRVNRVALIQELKYEHIIKYLIQNDVLDEEDKKKIEKGSTAGDKTRIMIDILPTKPKETEWYKHFRQALKTPEAGLQYKKKYNILVEFLDNTIIASANSPIKAPEKKPNSGDKMKLPHFNPLPSIQTPMCNGQATRSGNVQSRSMSEASGNQNSRSRVSFNIGITPSEEEPLMFSMPNDMPAGDEKGMRESVGSGFDKSSQGDSPRKTLVKGFYHRWLPTPENFKSLIEIPEEHFKQLEKGSNGDKHQLENEYQVLKKVQNLEIVFALERRNQLPEGFSICMCSAVEDILNDTKNFHLYVKYFNHFKSRAYMDILKEISTEFCQFVQQLPSAEEEETRNHISEMAFNLVDLLTEYGYYNTCESVITSLIEFLASNPNIETWMVTYHAYMHLMSIRNRNFEFTMAEHALNVVQRYVTQIELMSFGQDLLDQGEEFLETSVLLREQGSVNPAFNWANKAMQEVEEDNEETIMNTLFNATQAYCAKWNTKKAEELAIHTVQQAKSMYGTNHPLYVKALLTYCHFSNEFRQDNFGVEVAQEALSISEKLYQGSSVFTAHCHRVLATALMAAGDYHNHKFHEHAFQALRVAMDVLPASHLAIFKQTLARGLQCKAELVEQAERHGLLLEAESLARQAQNLISSHYGDISIKSAQAYILQGTVKTKMGDEERDEEGEVLMKQGLQMLQICTSPQSNYQLIMKGTLGTFYKQKDCPLEAINLLTQVVNSVDSNGVYLKWAHTCYDNLIELLKASDRHTEAEEYQAKLIDWMAENPKLANISWEVLNESPKPFKDFLEKFNLFKAKLGKVKASLKKLIKKK</sequence>
<proteinExistence type="predicted"/>
<organism evidence="3 4">
    <name type="scientific">Owenia fusiformis</name>
    <name type="common">Polychaete worm</name>
    <dbReference type="NCBI Taxonomy" id="6347"/>
    <lineage>
        <taxon>Eukaryota</taxon>
        <taxon>Metazoa</taxon>
        <taxon>Spiralia</taxon>
        <taxon>Lophotrochozoa</taxon>
        <taxon>Annelida</taxon>
        <taxon>Polychaeta</taxon>
        <taxon>Sedentaria</taxon>
        <taxon>Canalipalpata</taxon>
        <taxon>Sabellida</taxon>
        <taxon>Oweniida</taxon>
        <taxon>Oweniidae</taxon>
        <taxon>Owenia</taxon>
    </lineage>
</organism>
<dbReference type="PANTHER" id="PTHR46575:SF1">
    <property type="entry name" value="AMYLOID PROTEIN-BINDING PROTEIN 2"/>
    <property type="match status" value="1"/>
</dbReference>
<dbReference type="GO" id="GO:0031462">
    <property type="term" value="C:Cul2-RING ubiquitin ligase complex"/>
    <property type="evidence" value="ECO:0007669"/>
    <property type="project" value="TreeGrafter"/>
</dbReference>
<gene>
    <name evidence="3" type="ORF">OFUS_LOCUS2758</name>
</gene>
<keyword evidence="4" id="KW-1185">Reference proteome</keyword>
<accession>A0A8S4N3N2</accession>
<dbReference type="PANTHER" id="PTHR46575">
    <property type="entry name" value="AMYLOID PROTEIN-BINDING PROTEIN 2"/>
    <property type="match status" value="1"/>
</dbReference>
<dbReference type="Gene3D" id="1.10.533.10">
    <property type="entry name" value="Death Domain, Fas"/>
    <property type="match status" value="1"/>
</dbReference>
<dbReference type="InterPro" id="IPR011990">
    <property type="entry name" value="TPR-like_helical_dom_sf"/>
</dbReference>
<dbReference type="GO" id="GO:0006886">
    <property type="term" value="P:intracellular protein transport"/>
    <property type="evidence" value="ECO:0007669"/>
    <property type="project" value="InterPro"/>
</dbReference>
<evidence type="ECO:0000313" key="3">
    <source>
        <dbReference type="EMBL" id="CAH1775458.1"/>
    </source>
</evidence>
<dbReference type="InterPro" id="IPR042476">
    <property type="entry name" value="APPBP2"/>
</dbReference>
<dbReference type="InterPro" id="IPR001315">
    <property type="entry name" value="CARD"/>
</dbReference>
<evidence type="ECO:0000313" key="4">
    <source>
        <dbReference type="Proteomes" id="UP000749559"/>
    </source>
</evidence>
<dbReference type="CDD" id="cd01671">
    <property type="entry name" value="CARD"/>
    <property type="match status" value="1"/>
</dbReference>
<dbReference type="EMBL" id="CAIIXF020000001">
    <property type="protein sequence ID" value="CAH1775458.1"/>
    <property type="molecule type" value="Genomic_DNA"/>
</dbReference>
<feature type="domain" description="CARD" evidence="2">
    <location>
        <begin position="27"/>
        <end position="89"/>
    </location>
</feature>
<name>A0A8S4N3N2_OWEFU</name>
<dbReference type="Gene3D" id="1.25.40.10">
    <property type="entry name" value="Tetratricopeptide repeat domain"/>
    <property type="match status" value="1"/>
</dbReference>
<feature type="region of interest" description="Disordered" evidence="1">
    <location>
        <begin position="1"/>
        <end position="24"/>
    </location>
</feature>
<evidence type="ECO:0000256" key="1">
    <source>
        <dbReference type="SAM" id="MobiDB-lite"/>
    </source>
</evidence>
<dbReference type="OrthoDB" id="9996794at2759"/>
<dbReference type="GO" id="GO:1990756">
    <property type="term" value="F:ubiquitin-like ligase-substrate adaptor activity"/>
    <property type="evidence" value="ECO:0007669"/>
    <property type="project" value="TreeGrafter"/>
</dbReference>
<feature type="region of interest" description="Disordered" evidence="1">
    <location>
        <begin position="164"/>
        <end position="191"/>
    </location>
</feature>
<dbReference type="GO" id="GO:0043161">
    <property type="term" value="P:proteasome-mediated ubiquitin-dependent protein catabolic process"/>
    <property type="evidence" value="ECO:0007669"/>
    <property type="project" value="TreeGrafter"/>
</dbReference>
<evidence type="ECO:0000259" key="2">
    <source>
        <dbReference type="PROSITE" id="PS50209"/>
    </source>
</evidence>
<feature type="region of interest" description="Disordered" evidence="1">
    <location>
        <begin position="219"/>
        <end position="239"/>
    </location>
</feature>
<dbReference type="GO" id="GO:0042981">
    <property type="term" value="P:regulation of apoptotic process"/>
    <property type="evidence" value="ECO:0007669"/>
    <property type="project" value="InterPro"/>
</dbReference>
<comment type="caution">
    <text evidence="3">The sequence shown here is derived from an EMBL/GenBank/DDBJ whole genome shotgun (WGS) entry which is preliminary data.</text>
</comment>
<dbReference type="InterPro" id="IPR011029">
    <property type="entry name" value="DEATH-like_dom_sf"/>
</dbReference>
<dbReference type="Proteomes" id="UP000749559">
    <property type="component" value="Unassembled WGS sequence"/>
</dbReference>
<dbReference type="SUPFAM" id="SSF47986">
    <property type="entry name" value="DEATH domain"/>
    <property type="match status" value="1"/>
</dbReference>
<protein>
    <recommendedName>
        <fullName evidence="2">CARD domain-containing protein</fullName>
    </recommendedName>
</protein>
<dbReference type="PROSITE" id="PS50209">
    <property type="entry name" value="CARD"/>
    <property type="match status" value="1"/>
</dbReference>
<dbReference type="Pfam" id="PF00619">
    <property type="entry name" value="CARD"/>
    <property type="match status" value="1"/>
</dbReference>
<reference evidence="3" key="1">
    <citation type="submission" date="2022-03" db="EMBL/GenBank/DDBJ databases">
        <authorList>
            <person name="Martin C."/>
        </authorList>
    </citation>
    <scope>NUCLEOTIDE SEQUENCE</scope>
</reference>
<dbReference type="AlphaFoldDB" id="A0A8S4N3N2"/>